<evidence type="ECO:0000313" key="3">
    <source>
        <dbReference type="Proteomes" id="UP000252081"/>
    </source>
</evidence>
<organism evidence="2 3">
    <name type="scientific">Pedobacter miscanthi</name>
    <dbReference type="NCBI Taxonomy" id="2259170"/>
    <lineage>
        <taxon>Bacteria</taxon>
        <taxon>Pseudomonadati</taxon>
        <taxon>Bacteroidota</taxon>
        <taxon>Sphingobacteriia</taxon>
        <taxon>Sphingobacteriales</taxon>
        <taxon>Sphingobacteriaceae</taxon>
        <taxon>Pedobacter</taxon>
    </lineage>
</organism>
<dbReference type="InterPro" id="IPR011008">
    <property type="entry name" value="Dimeric_a/b-barrel"/>
</dbReference>
<protein>
    <recommendedName>
        <fullName evidence="1">ABM domain-containing protein</fullName>
    </recommendedName>
</protein>
<comment type="caution">
    <text evidence="2">The sequence shown here is derived from an EMBL/GenBank/DDBJ whole genome shotgun (WGS) entry which is preliminary data.</text>
</comment>
<dbReference type="RefSeq" id="WP_113946849.1">
    <property type="nucleotide sequence ID" value="NZ_QNQU01000001.1"/>
</dbReference>
<feature type="domain" description="ABM" evidence="1">
    <location>
        <begin position="6"/>
        <end position="95"/>
    </location>
</feature>
<gene>
    <name evidence="2" type="ORF">DRW42_00375</name>
</gene>
<accession>A0A366LE40</accession>
<dbReference type="PROSITE" id="PS51725">
    <property type="entry name" value="ABM"/>
    <property type="match status" value="1"/>
</dbReference>
<evidence type="ECO:0000259" key="1">
    <source>
        <dbReference type="PROSITE" id="PS51725"/>
    </source>
</evidence>
<reference evidence="2 3" key="1">
    <citation type="submission" date="2018-07" db="EMBL/GenBank/DDBJ databases">
        <title>A draft genome of a endophytic bacteria, a new species of Pedobacter.</title>
        <authorList>
            <person name="Zhang Z.D."/>
            <person name="Chen Z.J."/>
        </authorList>
    </citation>
    <scope>NUCLEOTIDE SEQUENCE [LARGE SCALE GENOMIC DNA]</scope>
    <source>
        <strain evidence="2 3">RS10</strain>
    </source>
</reference>
<dbReference type="Gene3D" id="3.30.70.100">
    <property type="match status" value="1"/>
</dbReference>
<evidence type="ECO:0000313" key="2">
    <source>
        <dbReference type="EMBL" id="RBQ11769.1"/>
    </source>
</evidence>
<dbReference type="Proteomes" id="UP000252081">
    <property type="component" value="Unassembled WGS sequence"/>
</dbReference>
<dbReference type="InterPro" id="IPR007138">
    <property type="entry name" value="ABM_dom"/>
</dbReference>
<sequence>MTNTKVIVLAELPVFPQYLKEIKALSAKSLIPTLKEAGCEAFYQTYKIGAPDTLVFFEVFKSKKALDIHMNAEHTKKFFEGIKGKLSAMPVSTVLSEI</sequence>
<dbReference type="AlphaFoldDB" id="A0A366LE40"/>
<dbReference type="OrthoDB" id="676007at2"/>
<dbReference type="SUPFAM" id="SSF54909">
    <property type="entry name" value="Dimeric alpha+beta barrel"/>
    <property type="match status" value="1"/>
</dbReference>
<proteinExistence type="predicted"/>
<name>A0A366LE40_9SPHI</name>
<dbReference type="Pfam" id="PF03992">
    <property type="entry name" value="ABM"/>
    <property type="match status" value="1"/>
</dbReference>
<dbReference type="EMBL" id="QNQU01000001">
    <property type="protein sequence ID" value="RBQ11769.1"/>
    <property type="molecule type" value="Genomic_DNA"/>
</dbReference>
<keyword evidence="3" id="KW-1185">Reference proteome</keyword>